<evidence type="ECO:0000256" key="4">
    <source>
        <dbReference type="ARBA" id="ARBA00022737"/>
    </source>
</evidence>
<dbReference type="Pfam" id="PF08149">
    <property type="entry name" value="BING4CT"/>
    <property type="match status" value="1"/>
</dbReference>
<evidence type="ECO:0000256" key="1">
    <source>
        <dbReference type="ARBA" id="ARBA00004604"/>
    </source>
</evidence>
<evidence type="ECO:0000259" key="11">
    <source>
        <dbReference type="SMART" id="SM01033"/>
    </source>
</evidence>
<evidence type="ECO:0000313" key="12">
    <source>
        <dbReference type="Ensembl" id="ENSATEP00000012897.1"/>
    </source>
</evidence>
<name>A0A3Q1HV64_ANATE</name>
<dbReference type="GO" id="GO:0032040">
    <property type="term" value="C:small-subunit processome"/>
    <property type="evidence" value="ECO:0007669"/>
    <property type="project" value="TreeGrafter"/>
</dbReference>
<feature type="compositionally biased region" description="Basic and acidic residues" evidence="10">
    <location>
        <begin position="545"/>
        <end position="575"/>
    </location>
</feature>
<dbReference type="GeneID" id="113166845"/>
<dbReference type="Proteomes" id="UP000265040">
    <property type="component" value="Chromosome 7"/>
</dbReference>
<dbReference type="SMART" id="SM01033">
    <property type="entry name" value="BING4CT"/>
    <property type="match status" value="1"/>
</dbReference>
<dbReference type="PANTHER" id="PTHR14085:SF3">
    <property type="entry name" value="WD REPEAT-CONTAINING PROTEIN 46"/>
    <property type="match status" value="1"/>
</dbReference>
<comment type="subunit">
    <text evidence="7">Part of the small subunit (SSU) processome, composed of more than 70 proteins and the RNA chaperone small nucleolar RNA (snoRNA) U3. Interacts with DDX21, NCL, NOP2 and EBNA1BP2.</text>
</comment>
<dbReference type="InterPro" id="IPR001680">
    <property type="entry name" value="WD40_rpt"/>
</dbReference>
<reference evidence="12" key="3">
    <citation type="submission" date="2025-09" db="UniProtKB">
        <authorList>
            <consortium name="Ensembl"/>
        </authorList>
    </citation>
    <scope>IDENTIFICATION</scope>
</reference>
<comment type="function">
    <text evidence="6">Scaffold component of the nucleolar structure. Required for localization of DDX21 and NCL to the granular compartment of the nucleolus. Part of the small subunit (SSU) processome, first precursor of the small eukaryotic ribosomal subunit. During the assembly of the SSU processome in the nucleolus, many ribosome biogenesis factors, an RNA chaperone and ribosomal proteins associate with the nascent pre-rRNA and work in concert to generate RNA folding, modifications, rearrangements and cleavage as well as targeted degradation of pre-ribosomal RNA by the RNA exosome.</text>
</comment>
<dbReference type="STRING" id="64144.ENSATEP00000012897"/>
<evidence type="ECO:0000256" key="6">
    <source>
        <dbReference type="ARBA" id="ARBA00059061"/>
    </source>
</evidence>
<feature type="compositionally biased region" description="Basic and acidic residues" evidence="10">
    <location>
        <begin position="43"/>
        <end position="66"/>
    </location>
</feature>
<dbReference type="SUPFAM" id="SSF50978">
    <property type="entry name" value="WD40 repeat-like"/>
    <property type="match status" value="1"/>
</dbReference>
<dbReference type="FunFam" id="2.130.10.10:FF:000128">
    <property type="entry name" value="WD repeat domain 46"/>
    <property type="match status" value="1"/>
</dbReference>
<dbReference type="GO" id="GO:0000462">
    <property type="term" value="P:maturation of SSU-rRNA from tricistronic rRNA transcript (SSU-rRNA, 5.8S rRNA, LSU-rRNA)"/>
    <property type="evidence" value="ECO:0007669"/>
    <property type="project" value="TreeGrafter"/>
</dbReference>
<proteinExistence type="predicted"/>
<keyword evidence="13" id="KW-1185">Reference proteome</keyword>
<organism evidence="12 13">
    <name type="scientific">Anabas testudineus</name>
    <name type="common">Climbing perch</name>
    <name type="synonym">Anthias testudineus</name>
    <dbReference type="NCBI Taxonomy" id="64144"/>
    <lineage>
        <taxon>Eukaryota</taxon>
        <taxon>Metazoa</taxon>
        <taxon>Chordata</taxon>
        <taxon>Craniata</taxon>
        <taxon>Vertebrata</taxon>
        <taxon>Euteleostomi</taxon>
        <taxon>Actinopterygii</taxon>
        <taxon>Neopterygii</taxon>
        <taxon>Teleostei</taxon>
        <taxon>Neoteleostei</taxon>
        <taxon>Acanthomorphata</taxon>
        <taxon>Anabantaria</taxon>
        <taxon>Anabantiformes</taxon>
        <taxon>Anabantoidei</taxon>
        <taxon>Anabantidae</taxon>
        <taxon>Anabas</taxon>
    </lineage>
</organism>
<evidence type="ECO:0000256" key="9">
    <source>
        <dbReference type="PROSITE-ProRule" id="PRU00221"/>
    </source>
</evidence>
<evidence type="ECO:0000256" key="3">
    <source>
        <dbReference type="ARBA" id="ARBA00022574"/>
    </source>
</evidence>
<dbReference type="PANTHER" id="PTHR14085">
    <property type="entry name" value="WD-REPEAT PROTEIN BING4"/>
    <property type="match status" value="1"/>
</dbReference>
<dbReference type="InterPro" id="IPR015943">
    <property type="entry name" value="WD40/YVTN_repeat-like_dom_sf"/>
</dbReference>
<feature type="domain" description="BING4 C-terminal" evidence="11">
    <location>
        <begin position="413"/>
        <end position="491"/>
    </location>
</feature>
<dbReference type="RefSeq" id="XP_026222805.1">
    <property type="nucleotide sequence ID" value="XM_026367020.1"/>
</dbReference>
<keyword evidence="4" id="KW-0677">Repeat</keyword>
<accession>A0A3Q1HV64</accession>
<keyword evidence="2" id="KW-0597">Phosphoprotein</keyword>
<dbReference type="Gene3D" id="2.130.10.10">
    <property type="entry name" value="YVTN repeat-like/Quinoprotein amine dehydrogenase"/>
    <property type="match status" value="1"/>
</dbReference>
<feature type="region of interest" description="Disordered" evidence="10">
    <location>
        <begin position="1"/>
        <end position="101"/>
    </location>
</feature>
<feature type="repeat" description="WD" evidence="9">
    <location>
        <begin position="332"/>
        <end position="373"/>
    </location>
</feature>
<dbReference type="GeneTree" id="ENSGT00390000007075"/>
<evidence type="ECO:0000313" key="13">
    <source>
        <dbReference type="Proteomes" id="UP000265040"/>
    </source>
</evidence>
<evidence type="ECO:0000256" key="7">
    <source>
        <dbReference type="ARBA" id="ARBA00064570"/>
    </source>
</evidence>
<dbReference type="AlphaFoldDB" id="A0A3Q1HV64"/>
<feature type="region of interest" description="Disordered" evidence="10">
    <location>
        <begin position="529"/>
        <end position="590"/>
    </location>
</feature>
<dbReference type="InterPro" id="IPR036322">
    <property type="entry name" value="WD40_repeat_dom_sf"/>
</dbReference>
<dbReference type="InterPro" id="IPR040315">
    <property type="entry name" value="WDR46/Utp7"/>
</dbReference>
<evidence type="ECO:0000256" key="8">
    <source>
        <dbReference type="ARBA" id="ARBA00070552"/>
    </source>
</evidence>
<reference evidence="12" key="1">
    <citation type="submission" date="2021-04" db="EMBL/GenBank/DDBJ databases">
        <authorList>
            <consortium name="Wellcome Sanger Institute Data Sharing"/>
        </authorList>
    </citation>
    <scope>NUCLEOTIDE SEQUENCE [LARGE SCALE GENOMIC DNA]</scope>
</reference>
<dbReference type="Pfam" id="PF00400">
    <property type="entry name" value="WD40"/>
    <property type="match status" value="1"/>
</dbReference>
<evidence type="ECO:0000256" key="10">
    <source>
        <dbReference type="SAM" id="MobiDB-lite"/>
    </source>
</evidence>
<feature type="compositionally biased region" description="Basic residues" evidence="10">
    <location>
        <begin position="88"/>
        <end position="101"/>
    </location>
</feature>
<gene>
    <name evidence="12" type="primary">WDR46</name>
</gene>
<dbReference type="Ensembl" id="ENSATET00000013107.3">
    <property type="protein sequence ID" value="ENSATEP00000012897.1"/>
    <property type="gene ID" value="ENSATEG00000009023.3"/>
</dbReference>
<reference evidence="12" key="2">
    <citation type="submission" date="2025-08" db="UniProtKB">
        <authorList>
            <consortium name="Ensembl"/>
        </authorList>
    </citation>
    <scope>IDENTIFICATION</scope>
</reference>
<dbReference type="OMA" id="EFLPYHW"/>
<comment type="subcellular location">
    <subcellularLocation>
        <location evidence="1">Nucleus</location>
        <location evidence="1">Nucleolus</location>
    </subcellularLocation>
</comment>
<sequence>MASPGEATVQETHVGKRKKNPARYWQEPRGEGKDGQTTGQAPHKKEEKTQETRKRKQDEQQNDGKKFISGKSDPFPGPAPIPEDRVQKFKRKEKTKKPPRKHYKLRDMITRSEEASEMAQKQAARFDLLLPEDAGFLEGDEAEDTCTISQEDIADAVDITSGAKYFNLKLSQFGPYRVDYSKTGRHMLLGGRRGHVACVDWQCKQLMCEINVMESVNDVKWLHSETMYAVAQKKWLYIYDSNGIELHCIRKFNDVLRMQFLPYHFLLATASATGFLQYLDVSVGKEVAAICTKTGRLDVMCQNPQNAIIHLGHPNGTVTLWSPNQKEALVKMLCHQGGVRSVTVDKTGTYMVTSGMDKKMKVYDIRAFKPLKSYFLPAGASCLSLSQRGLLSAATGDIVQVYRDVWSTPVSKPYMAHRVQGTVWGMHFCPFEDVLGVGHGQGFTSMLVPGAGEPNFDGLDANPFRSAKQRQEWEVKALLEKIQPELISLDSNELGKVDHSTFEQRHQDRVQALGYDPLAKEKFIPKFKKKGRSSAGAVERRKKQVAHEDQRDEIRETVEDKMKREKERKQRENKKAALSGQTSALDRFKR</sequence>
<keyword evidence="5" id="KW-0539">Nucleus</keyword>
<dbReference type="InterPro" id="IPR012952">
    <property type="entry name" value="BING4_C_dom"/>
</dbReference>
<evidence type="ECO:0000256" key="2">
    <source>
        <dbReference type="ARBA" id="ARBA00022553"/>
    </source>
</evidence>
<evidence type="ECO:0000256" key="5">
    <source>
        <dbReference type="ARBA" id="ARBA00023242"/>
    </source>
</evidence>
<dbReference type="InParanoid" id="A0A3Q1HV64"/>
<dbReference type="SMART" id="SM00320">
    <property type="entry name" value="WD40"/>
    <property type="match status" value="3"/>
</dbReference>
<protein>
    <recommendedName>
        <fullName evidence="8">WD repeat-containing protein 46</fullName>
    </recommendedName>
</protein>
<dbReference type="OrthoDB" id="10251154at2759"/>
<keyword evidence="3 9" id="KW-0853">WD repeat</keyword>
<dbReference type="PROSITE" id="PS50082">
    <property type="entry name" value="WD_REPEATS_2"/>
    <property type="match status" value="1"/>
</dbReference>
<dbReference type="GO" id="GO:0030686">
    <property type="term" value="C:90S preribosome"/>
    <property type="evidence" value="ECO:0007669"/>
    <property type="project" value="TreeGrafter"/>
</dbReference>